<feature type="domain" description="PPIase cyclophilin-type" evidence="4">
    <location>
        <begin position="125"/>
        <end position="272"/>
    </location>
</feature>
<comment type="function">
    <text evidence="1">PPIases accelerate the folding of proteins. It catalyzes the cis-trans isomerization of proline imidic peptide bonds in oligopeptides.</text>
</comment>
<dbReference type="KEGG" id="mmar:MODMU_3350"/>
<evidence type="ECO:0000256" key="1">
    <source>
        <dbReference type="ARBA" id="ARBA00002388"/>
    </source>
</evidence>
<dbReference type="EC" id="5.2.1.8" evidence="5"/>
<feature type="region of interest" description="Disordered" evidence="2">
    <location>
        <begin position="61"/>
        <end position="82"/>
    </location>
</feature>
<accession>I4EZF0</accession>
<sequence>MPTNKQRREQAQRRLQRQLERREQLARKRRRNLLIGVTVLAVLAVVGAFFIITGLADDDADTTAAPSSSSAASSASAAPAGQTTVAGPCTYTTDGTASAGAQVTPPTGDIPTTGTLALTMATNFGDIGLSLDQAAAPCAAASFAALSQQGYFDNTPCHRETDSDSLKVLQCGDPGGTGTGGPGYTFPTQVTGSETYPRGTVAMANSGSGTDGSQFFLVFGDSTLPPNYTVVGRIDDPGLAVLDTIAANGNDGANGTGDGAPTQPVTITAMTPVA</sequence>
<dbReference type="OrthoDB" id="5507614at2"/>
<evidence type="ECO:0000313" key="5">
    <source>
        <dbReference type="EMBL" id="CCH88763.1"/>
    </source>
</evidence>
<dbReference type="GO" id="GO:0003755">
    <property type="term" value="F:peptidyl-prolyl cis-trans isomerase activity"/>
    <property type="evidence" value="ECO:0007669"/>
    <property type="project" value="UniProtKB-EC"/>
</dbReference>
<dbReference type="EMBL" id="FO203431">
    <property type="protein sequence ID" value="CCH88763.1"/>
    <property type="molecule type" value="Genomic_DNA"/>
</dbReference>
<dbReference type="SUPFAM" id="SSF50891">
    <property type="entry name" value="Cyclophilin-like"/>
    <property type="match status" value="1"/>
</dbReference>
<reference evidence="5 6" key="1">
    <citation type="journal article" date="2012" name="J. Bacteriol.">
        <title>Genome Sequence of Radiation-Resistant Modestobacter marinus Strain BC501, a Representative Actinobacterium That Thrives on Calcareous Stone Surfaces.</title>
        <authorList>
            <person name="Normand P."/>
            <person name="Gury J."/>
            <person name="Pujic P."/>
            <person name="Chouaia B."/>
            <person name="Crotti E."/>
            <person name="Brusetti L."/>
            <person name="Daffonchio D."/>
            <person name="Vacherie B."/>
            <person name="Barbe V."/>
            <person name="Medigue C."/>
            <person name="Calteau A."/>
            <person name="Ghodhbane-Gtari F."/>
            <person name="Essoussi I."/>
            <person name="Nouioui I."/>
            <person name="Abbassi-Ghozzi I."/>
            <person name="Gtari M."/>
        </authorList>
    </citation>
    <scope>NUCLEOTIDE SEQUENCE [LARGE SCALE GENOMIC DNA]</scope>
    <source>
        <strain evidence="6">BC 501</strain>
    </source>
</reference>
<dbReference type="InterPro" id="IPR044666">
    <property type="entry name" value="Cyclophilin_A-like"/>
</dbReference>
<gene>
    <name evidence="5" type="primary">ppiB</name>
    <name evidence="5" type="ordered locus">MODMU_3350</name>
</gene>
<dbReference type="InterPro" id="IPR029000">
    <property type="entry name" value="Cyclophilin-like_dom_sf"/>
</dbReference>
<keyword evidence="6" id="KW-1185">Reference proteome</keyword>
<dbReference type="Gene3D" id="2.40.100.10">
    <property type="entry name" value="Cyclophilin-like"/>
    <property type="match status" value="1"/>
</dbReference>
<dbReference type="PROSITE" id="PS50072">
    <property type="entry name" value="CSA_PPIASE_2"/>
    <property type="match status" value="1"/>
</dbReference>
<dbReference type="PANTHER" id="PTHR45625">
    <property type="entry name" value="PEPTIDYL-PROLYL CIS-TRANS ISOMERASE-RELATED"/>
    <property type="match status" value="1"/>
</dbReference>
<feature type="transmembrane region" description="Helical" evidence="3">
    <location>
        <begin position="33"/>
        <end position="56"/>
    </location>
</feature>
<evidence type="ECO:0000256" key="3">
    <source>
        <dbReference type="SAM" id="Phobius"/>
    </source>
</evidence>
<dbReference type="AlphaFoldDB" id="I4EZF0"/>
<feature type="compositionally biased region" description="Low complexity" evidence="2">
    <location>
        <begin position="62"/>
        <end position="80"/>
    </location>
</feature>
<dbReference type="PATRIC" id="fig|477641.3.peg.3168"/>
<keyword evidence="5" id="KW-0413">Isomerase</keyword>
<dbReference type="Proteomes" id="UP000006461">
    <property type="component" value="Chromosome"/>
</dbReference>
<dbReference type="HOGENOM" id="CLU_012062_8_0_11"/>
<dbReference type="STRING" id="477641.MODMU_3350"/>
<evidence type="ECO:0000259" key="4">
    <source>
        <dbReference type="PROSITE" id="PS50072"/>
    </source>
</evidence>
<keyword evidence="3" id="KW-0472">Membrane</keyword>
<dbReference type="Pfam" id="PF00160">
    <property type="entry name" value="Pro_isomerase"/>
    <property type="match status" value="1"/>
</dbReference>
<dbReference type="OMA" id="SKAPDPC"/>
<keyword evidence="3" id="KW-0812">Transmembrane</keyword>
<dbReference type="InterPro" id="IPR002130">
    <property type="entry name" value="Cyclophilin-type_PPIase_dom"/>
</dbReference>
<dbReference type="eggNOG" id="COG0652">
    <property type="taxonomic scope" value="Bacteria"/>
</dbReference>
<protein>
    <submittedName>
        <fullName evidence="5">Peptidyl-prolyl cis-trans isomerase B</fullName>
        <ecNumber evidence="5">5.2.1.8</ecNumber>
    </submittedName>
</protein>
<keyword evidence="3" id="KW-1133">Transmembrane helix</keyword>
<evidence type="ECO:0000256" key="2">
    <source>
        <dbReference type="SAM" id="MobiDB-lite"/>
    </source>
</evidence>
<evidence type="ECO:0000313" key="6">
    <source>
        <dbReference type="Proteomes" id="UP000006461"/>
    </source>
</evidence>
<proteinExistence type="predicted"/>
<dbReference type="PANTHER" id="PTHR45625:SF3">
    <property type="entry name" value="PEPTIDYL-PROLYL CIS-TRANS ISOMERASE B-RELATED"/>
    <property type="match status" value="1"/>
</dbReference>
<organism evidence="5 6">
    <name type="scientific">Modestobacter italicus (strain DSM 44449 / CECT 9708 / BC 501)</name>
    <dbReference type="NCBI Taxonomy" id="2732864"/>
    <lineage>
        <taxon>Bacteria</taxon>
        <taxon>Bacillati</taxon>
        <taxon>Actinomycetota</taxon>
        <taxon>Actinomycetes</taxon>
        <taxon>Geodermatophilales</taxon>
        <taxon>Geodermatophilaceae</taxon>
        <taxon>Modestobacter</taxon>
    </lineage>
</organism>
<name>I4EZF0_MODI5</name>